<dbReference type="Pfam" id="PF03178">
    <property type="entry name" value="CPSF_A"/>
    <property type="match status" value="1"/>
</dbReference>
<proteinExistence type="inferred from homology"/>
<comment type="similarity">
    <text evidence="2">Belongs to the DDB1 family.</text>
</comment>
<dbReference type="FunFam" id="1.10.150.910:FF:000003">
    <property type="entry name" value="DNA damage-binding protein 1a"/>
    <property type="match status" value="1"/>
</dbReference>
<dbReference type="GO" id="GO:0005634">
    <property type="term" value="C:nucleus"/>
    <property type="evidence" value="ECO:0007669"/>
    <property type="project" value="UniProtKB-SubCell"/>
</dbReference>
<dbReference type="PANTHER" id="PTHR10644">
    <property type="entry name" value="DNA REPAIR/RNA PROCESSING CPSF FAMILY"/>
    <property type="match status" value="1"/>
</dbReference>
<dbReference type="GO" id="GO:0003676">
    <property type="term" value="F:nucleic acid binding"/>
    <property type="evidence" value="ECO:0007669"/>
    <property type="project" value="InterPro"/>
</dbReference>
<dbReference type="InterPro" id="IPR004871">
    <property type="entry name" value="RSE1/DDB1/CPSF1_C"/>
</dbReference>
<comment type="subcellular location">
    <subcellularLocation>
        <location evidence="1">Nucleus</location>
    </subcellularLocation>
</comment>
<dbReference type="Proteomes" id="UP000886885">
    <property type="component" value="Chromosome 11D"/>
</dbReference>
<evidence type="ECO:0000259" key="4">
    <source>
        <dbReference type="Pfam" id="PF03178"/>
    </source>
</evidence>
<comment type="caution">
    <text evidence="5">The sequence shown here is derived from an EMBL/GenBank/DDBJ whole genome shotgun (WGS) entry which is preliminary data.</text>
</comment>
<dbReference type="AlphaFoldDB" id="A0A8X7YQ38"/>
<keyword evidence="6" id="KW-1185">Reference proteome</keyword>
<reference evidence="5" key="1">
    <citation type="journal article" date="2020" name="bioRxiv">
        <title>Hybrid origin of Populus tomentosa Carr. identified through genome sequencing and phylogenomic analysis.</title>
        <authorList>
            <person name="An X."/>
            <person name="Gao K."/>
            <person name="Chen Z."/>
            <person name="Li J."/>
            <person name="Yang X."/>
            <person name="Yang X."/>
            <person name="Zhou J."/>
            <person name="Guo T."/>
            <person name="Zhao T."/>
            <person name="Huang S."/>
            <person name="Miao D."/>
            <person name="Khan W.U."/>
            <person name="Rao P."/>
            <person name="Ye M."/>
            <person name="Lei B."/>
            <person name="Liao W."/>
            <person name="Wang J."/>
            <person name="Ji L."/>
            <person name="Li Y."/>
            <person name="Guo B."/>
            <person name="Mustafa N.S."/>
            <person name="Li S."/>
            <person name="Yun Q."/>
            <person name="Keller S.R."/>
            <person name="Mao J."/>
            <person name="Zhang R."/>
            <person name="Strauss S.H."/>
        </authorList>
    </citation>
    <scope>NUCLEOTIDE SEQUENCE</scope>
    <source>
        <strain evidence="5">GM15</strain>
        <tissue evidence="5">Leaf</tissue>
    </source>
</reference>
<organism evidence="5 6">
    <name type="scientific">Populus tomentosa</name>
    <name type="common">Chinese white poplar</name>
    <dbReference type="NCBI Taxonomy" id="118781"/>
    <lineage>
        <taxon>Eukaryota</taxon>
        <taxon>Viridiplantae</taxon>
        <taxon>Streptophyta</taxon>
        <taxon>Embryophyta</taxon>
        <taxon>Tracheophyta</taxon>
        <taxon>Spermatophyta</taxon>
        <taxon>Magnoliopsida</taxon>
        <taxon>eudicotyledons</taxon>
        <taxon>Gunneridae</taxon>
        <taxon>Pentapetalae</taxon>
        <taxon>rosids</taxon>
        <taxon>fabids</taxon>
        <taxon>Malpighiales</taxon>
        <taxon>Salicaceae</taxon>
        <taxon>Saliceae</taxon>
        <taxon>Populus</taxon>
    </lineage>
</organism>
<dbReference type="OrthoDB" id="433457at2759"/>
<evidence type="ECO:0000256" key="2">
    <source>
        <dbReference type="ARBA" id="ARBA00007453"/>
    </source>
</evidence>
<accession>A0A8X7YQ38</accession>
<name>A0A8X7YQ38_POPTO</name>
<dbReference type="EMBL" id="JAAWWB010000022">
    <property type="protein sequence ID" value="KAG6755111.1"/>
    <property type="molecule type" value="Genomic_DNA"/>
</dbReference>
<dbReference type="InterPro" id="IPR050358">
    <property type="entry name" value="RSE1/DDB1/CFT1"/>
</dbReference>
<evidence type="ECO:0000313" key="6">
    <source>
        <dbReference type="Proteomes" id="UP000886885"/>
    </source>
</evidence>
<sequence>MGDNTQKQFFYVPLKGYHTCALRDGHLLNFLLNLSTGELKDRKKHEEGAVKERARDYNANWMLAVEILDDDIYLGAENNFNLFTNLSIDSDMVPLSCTYPDSDGGQILTAIFGTVNSVMRVIASLPLEQYLFLEKLQSNLRKVIKGVGGLSHEQWRSFNNEKKTVDAKNFLDGDLIETFLDLSHSQIEEIGKTMNTIVEELYEKVEELARLR</sequence>
<keyword evidence="3" id="KW-0539">Nucleus</keyword>
<feature type="domain" description="RSE1/DDB1/CPSF1 C-terminal" evidence="4">
    <location>
        <begin position="109"/>
        <end position="181"/>
    </location>
</feature>
<evidence type="ECO:0000313" key="5">
    <source>
        <dbReference type="EMBL" id="KAG6755111.1"/>
    </source>
</evidence>
<evidence type="ECO:0000256" key="1">
    <source>
        <dbReference type="ARBA" id="ARBA00004123"/>
    </source>
</evidence>
<protein>
    <recommendedName>
        <fullName evidence="4">RSE1/DDB1/CPSF1 C-terminal domain-containing protein</fullName>
    </recommendedName>
</protein>
<gene>
    <name evidence="5" type="ORF">POTOM_040925</name>
</gene>
<evidence type="ECO:0000256" key="3">
    <source>
        <dbReference type="ARBA" id="ARBA00023242"/>
    </source>
</evidence>